<evidence type="ECO:0000256" key="7">
    <source>
        <dbReference type="ARBA" id="ARBA00023157"/>
    </source>
</evidence>
<keyword evidence="4" id="KW-0378">Hydrolase</keyword>
<comment type="caution">
    <text evidence="9">The sequence shown here is derived from an EMBL/GenBank/DDBJ whole genome shotgun (WGS) entry which is preliminary data.</text>
</comment>
<evidence type="ECO:0000259" key="8">
    <source>
        <dbReference type="PROSITE" id="PS50240"/>
    </source>
</evidence>
<dbReference type="PANTHER" id="PTHR24250:SF65">
    <property type="entry name" value="CHYMOTRYPSINOGEN B"/>
    <property type="match status" value="1"/>
</dbReference>
<dbReference type="InterPro" id="IPR033116">
    <property type="entry name" value="TRYPSIN_SER"/>
</dbReference>
<dbReference type="InterPro" id="IPR043504">
    <property type="entry name" value="Peptidase_S1_PA_chymotrypsin"/>
</dbReference>
<dbReference type="Gene3D" id="2.40.10.10">
    <property type="entry name" value="Trypsin-like serine proteases"/>
    <property type="match status" value="2"/>
</dbReference>
<evidence type="ECO:0000256" key="5">
    <source>
        <dbReference type="ARBA" id="ARBA00022825"/>
    </source>
</evidence>
<dbReference type="Proteomes" id="UP001166093">
    <property type="component" value="Unassembled WGS sequence"/>
</dbReference>
<evidence type="ECO:0000256" key="1">
    <source>
        <dbReference type="ARBA" id="ARBA00004613"/>
    </source>
</evidence>
<evidence type="ECO:0000313" key="10">
    <source>
        <dbReference type="Proteomes" id="UP001166093"/>
    </source>
</evidence>
<protein>
    <submittedName>
        <fullName evidence="9">CTR2 protein</fullName>
    </submittedName>
</protein>
<comment type="subcellular location">
    <subcellularLocation>
        <location evidence="1">Secreted</location>
    </subcellularLocation>
</comment>
<keyword evidence="2" id="KW-0964">Secreted</keyword>
<organism evidence="9 10">
    <name type="scientific">Polyodon spathula</name>
    <name type="common">North American paddlefish</name>
    <name type="synonym">Squalus spathula</name>
    <dbReference type="NCBI Taxonomy" id="7913"/>
    <lineage>
        <taxon>Eukaryota</taxon>
        <taxon>Metazoa</taxon>
        <taxon>Chordata</taxon>
        <taxon>Craniata</taxon>
        <taxon>Vertebrata</taxon>
        <taxon>Euteleostomi</taxon>
        <taxon>Actinopterygii</taxon>
        <taxon>Chondrostei</taxon>
        <taxon>Acipenseriformes</taxon>
        <taxon>Polyodontidae</taxon>
        <taxon>Polyodon</taxon>
    </lineage>
</organism>
<dbReference type="PANTHER" id="PTHR24250">
    <property type="entry name" value="CHYMOTRYPSIN-RELATED"/>
    <property type="match status" value="1"/>
</dbReference>
<dbReference type="InterPro" id="IPR001254">
    <property type="entry name" value="Trypsin_dom"/>
</dbReference>
<keyword evidence="10" id="KW-1185">Reference proteome</keyword>
<accession>A0ABS2YR57</accession>
<gene>
    <name evidence="9" type="primary">Ctrb1_1</name>
    <name evidence="9" type="ORF">GTO93_0021825</name>
</gene>
<keyword evidence="7" id="KW-1015">Disulfide bond</keyword>
<feature type="domain" description="Peptidase S1" evidence="8">
    <location>
        <begin position="1"/>
        <end position="130"/>
    </location>
</feature>
<evidence type="ECO:0000256" key="3">
    <source>
        <dbReference type="ARBA" id="ARBA00022670"/>
    </source>
</evidence>
<reference evidence="9" key="1">
    <citation type="journal article" date="2021" name="Cell">
        <title>Tracing the genetic footprints of vertebrate landing in non-teleost ray-finned fishes.</title>
        <authorList>
            <person name="Bi X."/>
            <person name="Wang K."/>
            <person name="Yang L."/>
            <person name="Pan H."/>
            <person name="Jiang H."/>
            <person name="Wei Q."/>
            <person name="Fang M."/>
            <person name="Yu H."/>
            <person name="Zhu C."/>
            <person name="Cai Y."/>
            <person name="He Y."/>
            <person name="Gan X."/>
            <person name="Zeng H."/>
            <person name="Yu D."/>
            <person name="Zhu Y."/>
            <person name="Jiang H."/>
            <person name="Qiu Q."/>
            <person name="Yang H."/>
            <person name="Zhang Y.E."/>
            <person name="Wang W."/>
            <person name="Zhu M."/>
            <person name="He S."/>
            <person name="Zhang G."/>
        </authorList>
    </citation>
    <scope>NUCLEOTIDE SEQUENCE</scope>
    <source>
        <strain evidence="9">Pddl_001</strain>
    </source>
</reference>
<evidence type="ECO:0000313" key="9">
    <source>
        <dbReference type="EMBL" id="MBN3288649.1"/>
    </source>
</evidence>
<feature type="non-terminal residue" evidence="9">
    <location>
        <position position="1"/>
    </location>
</feature>
<keyword evidence="3" id="KW-0645">Protease</keyword>
<evidence type="ECO:0000256" key="2">
    <source>
        <dbReference type="ARBA" id="ARBA00022525"/>
    </source>
</evidence>
<dbReference type="EMBL" id="JAAWVQ010177628">
    <property type="protein sequence ID" value="MBN3288649.1"/>
    <property type="molecule type" value="Genomic_DNA"/>
</dbReference>
<feature type="non-terminal residue" evidence="9">
    <location>
        <position position="132"/>
    </location>
</feature>
<dbReference type="PROSITE" id="PS00135">
    <property type="entry name" value="TRYPSIN_SER"/>
    <property type="match status" value="1"/>
</dbReference>
<proteinExistence type="predicted"/>
<dbReference type="Pfam" id="PF00089">
    <property type="entry name" value="Trypsin"/>
    <property type="match status" value="1"/>
</dbReference>
<sequence length="132" mass="13799">MSTTVSPVCLPQSTDVFPGGMMCVTTGWGLTKSTASDTPSLLQQAALPLLTNTECKKYWGNKIADVMICAGANGVSSCMGDSGGPLVCQKDNVWTQVGIVSWGSSTCSTNTPGVYSRVTALRAWINQIMAAN</sequence>
<keyword evidence="6" id="KW-0865">Zymogen</keyword>
<keyword evidence="5" id="KW-0720">Serine protease</keyword>
<evidence type="ECO:0000256" key="4">
    <source>
        <dbReference type="ARBA" id="ARBA00022801"/>
    </source>
</evidence>
<dbReference type="InterPro" id="IPR009003">
    <property type="entry name" value="Peptidase_S1_PA"/>
</dbReference>
<name>A0ABS2YR57_POLSP</name>
<dbReference type="PROSITE" id="PS50240">
    <property type="entry name" value="TRYPSIN_DOM"/>
    <property type="match status" value="1"/>
</dbReference>
<dbReference type="SMART" id="SM00020">
    <property type="entry name" value="Tryp_SPc"/>
    <property type="match status" value="1"/>
</dbReference>
<evidence type="ECO:0000256" key="6">
    <source>
        <dbReference type="ARBA" id="ARBA00023145"/>
    </source>
</evidence>
<dbReference type="SUPFAM" id="SSF50494">
    <property type="entry name" value="Trypsin-like serine proteases"/>
    <property type="match status" value="1"/>
</dbReference>
<dbReference type="CDD" id="cd00190">
    <property type="entry name" value="Tryp_SPc"/>
    <property type="match status" value="1"/>
</dbReference>